<dbReference type="EMBL" id="UZAI01016923">
    <property type="protein sequence ID" value="VDP18123.1"/>
    <property type="molecule type" value="Genomic_DNA"/>
</dbReference>
<protein>
    <submittedName>
        <fullName evidence="1">Uncharacterized protein</fullName>
    </submittedName>
</protein>
<keyword evidence="2" id="KW-1185">Reference proteome</keyword>
<accession>A0A183MH47</accession>
<sequence>MQVKTVSVAAVSSAVGLNIHKKKSVILKYNTTGTNQITLDKETLEKVETFAYLGSTIDKLGQSDADVKARINEANTTFSCLKKIRDSKQLSARIKESSIQTSRQFYCTQMQLGELLQPSL</sequence>
<evidence type="ECO:0000313" key="1">
    <source>
        <dbReference type="EMBL" id="VDP18123.1"/>
    </source>
</evidence>
<dbReference type="AlphaFoldDB" id="A0A183MH47"/>
<evidence type="ECO:0000313" key="2">
    <source>
        <dbReference type="Proteomes" id="UP000277204"/>
    </source>
</evidence>
<reference evidence="1 2" key="1">
    <citation type="submission" date="2018-11" db="EMBL/GenBank/DDBJ databases">
        <authorList>
            <consortium name="Pathogen Informatics"/>
        </authorList>
    </citation>
    <scope>NUCLEOTIDE SEQUENCE [LARGE SCALE GENOMIC DNA]</scope>
    <source>
        <strain evidence="1 2">Zambia</strain>
    </source>
</reference>
<name>A0A183MH47_9TREM</name>
<proteinExistence type="predicted"/>
<dbReference type="Proteomes" id="UP000277204">
    <property type="component" value="Unassembled WGS sequence"/>
</dbReference>
<organism evidence="1 2">
    <name type="scientific">Schistosoma margrebowiei</name>
    <dbReference type="NCBI Taxonomy" id="48269"/>
    <lineage>
        <taxon>Eukaryota</taxon>
        <taxon>Metazoa</taxon>
        <taxon>Spiralia</taxon>
        <taxon>Lophotrochozoa</taxon>
        <taxon>Platyhelminthes</taxon>
        <taxon>Trematoda</taxon>
        <taxon>Digenea</taxon>
        <taxon>Strigeidida</taxon>
        <taxon>Schistosomatoidea</taxon>
        <taxon>Schistosomatidae</taxon>
        <taxon>Schistosoma</taxon>
    </lineage>
</organism>
<gene>
    <name evidence="1" type="ORF">SMRZ_LOCUS15372</name>
</gene>